<dbReference type="InterPro" id="IPR042121">
    <property type="entry name" value="MutL_C_regsub"/>
</dbReference>
<evidence type="ECO:0000256" key="4">
    <source>
        <dbReference type="HAMAP-Rule" id="MF_00149"/>
    </source>
</evidence>
<dbReference type="STRING" id="1120920.SAMN03080599_00407"/>
<dbReference type="HAMAP" id="MF_00149">
    <property type="entry name" value="DNA_mis_repair"/>
    <property type="match status" value="1"/>
</dbReference>
<dbReference type="FunFam" id="3.30.565.10:FF:000003">
    <property type="entry name" value="DNA mismatch repair endonuclease MutL"/>
    <property type="match status" value="1"/>
</dbReference>
<dbReference type="GO" id="GO:0005524">
    <property type="term" value="F:ATP binding"/>
    <property type="evidence" value="ECO:0007669"/>
    <property type="project" value="InterPro"/>
</dbReference>
<dbReference type="Gene3D" id="3.30.230.10">
    <property type="match status" value="1"/>
</dbReference>
<evidence type="ECO:0000256" key="3">
    <source>
        <dbReference type="ARBA" id="ARBA00023204"/>
    </source>
</evidence>
<dbReference type="InterPro" id="IPR036890">
    <property type="entry name" value="HATPase_C_sf"/>
</dbReference>
<dbReference type="NCBIfam" id="TIGR00585">
    <property type="entry name" value="mutl"/>
    <property type="match status" value="1"/>
</dbReference>
<dbReference type="CDD" id="cd16926">
    <property type="entry name" value="HATPase_MutL-MLH-PMS-like"/>
    <property type="match status" value="1"/>
</dbReference>
<dbReference type="SMART" id="SM01340">
    <property type="entry name" value="DNA_mis_repair"/>
    <property type="match status" value="1"/>
</dbReference>
<accession>A0A1G5RS19</accession>
<protein>
    <recommendedName>
        <fullName evidence="4">DNA mismatch repair protein MutL</fullName>
    </recommendedName>
</protein>
<sequence>MSELETAQQSEEALLEPRRIQRLSPQVSDKIAAGEVVERPAAVLKELVENAIDAGASKIVVEVEQGGKKYIRVTDNGSGMNPEDVALAFERHATSKVASIEDLVSLRTLGFRGEALSSIAAVSYLEMTTRRQKDEEGLHITLAGGRETDRRATSAAHGTTVVVKDLFFNTPARLKFMKSAAAEAAYITDLMTKLALSHPELSIQFVLDKRLVFKTPGDDKVFSAAYATLERALSRSLFEFSFENELVRVSGWASKIDYTRGNRNYQMTFVNGRYVKSRMTLDAIQYAYQGLLPGGRFPAVLLYLKIQPDGCDVNIHPQKTEIKFEREDAIRNFISVELKRALERMQQVPVRSFTTKPVWESKPQAPEIAAELEERPKSPIEMPYKGINIGEVDQKQVGTGPSQTAPNQTETHPAIHSRETAPAYSDHTTRSSVEESGSVESTETMKPSTEPPTKPTIASPYKGPAKAPSKAPMNFDTTLLENLVIPETRFAGLEEVARPSQTAPTETLYDGARYVGQIFKSFLMYEKENHLLLIDQHAAHEKILYARMKRDHERREIVRQLLVEPILIECDKATALLLSDRSETLEQIGFSLEPFGETDFILREVPMLFDVPGTKRFFDQLKDKESVHELQTAAQKPIEDRLMSMACKAAVKANDALTPFEAAQLIKELRTLDSPYTCPHGRPLVVRMERHELEKKFLRT</sequence>
<dbReference type="Pfam" id="PF08676">
    <property type="entry name" value="MutL_C"/>
    <property type="match status" value="1"/>
</dbReference>
<dbReference type="InterPro" id="IPR042120">
    <property type="entry name" value="MutL_C_dimsub"/>
</dbReference>
<dbReference type="InterPro" id="IPR013507">
    <property type="entry name" value="DNA_mismatch_S5_2-like"/>
</dbReference>
<dbReference type="GO" id="GO:0030983">
    <property type="term" value="F:mismatched DNA binding"/>
    <property type="evidence" value="ECO:0007669"/>
    <property type="project" value="InterPro"/>
</dbReference>
<comment type="function">
    <text evidence="4">This protein is involved in the repair of mismatches in DNA. It is required for dam-dependent methyl-directed DNA mismatch repair. May act as a 'molecular matchmaker', a protein that promotes the formation of a stable complex between two or more DNA-binding proteins in an ATP-dependent manner without itself being part of a final effector complex.</text>
</comment>
<dbReference type="Pfam" id="PF13589">
    <property type="entry name" value="HATPase_c_3"/>
    <property type="match status" value="1"/>
</dbReference>
<organism evidence="8 9">
    <name type="scientific">Acidaminobacter hydrogenoformans DSM 2784</name>
    <dbReference type="NCBI Taxonomy" id="1120920"/>
    <lineage>
        <taxon>Bacteria</taxon>
        <taxon>Bacillati</taxon>
        <taxon>Bacillota</taxon>
        <taxon>Clostridia</taxon>
        <taxon>Peptostreptococcales</taxon>
        <taxon>Acidaminobacteraceae</taxon>
        <taxon>Acidaminobacter</taxon>
    </lineage>
</organism>
<name>A0A1G5RS19_9FIRM</name>
<keyword evidence="3 4" id="KW-0234">DNA repair</keyword>
<evidence type="ECO:0000256" key="5">
    <source>
        <dbReference type="SAM" id="MobiDB-lite"/>
    </source>
</evidence>
<feature type="domain" description="MutL C-terminal dimerisation" evidence="6">
    <location>
        <begin position="514"/>
        <end position="657"/>
    </location>
</feature>
<dbReference type="InterPro" id="IPR014790">
    <property type="entry name" value="MutL_C"/>
</dbReference>
<dbReference type="AlphaFoldDB" id="A0A1G5RS19"/>
<dbReference type="SUPFAM" id="SSF55874">
    <property type="entry name" value="ATPase domain of HSP90 chaperone/DNA topoisomerase II/histidine kinase"/>
    <property type="match status" value="1"/>
</dbReference>
<dbReference type="Gene3D" id="3.30.1370.100">
    <property type="entry name" value="MutL, C-terminal domain, regulatory subdomain"/>
    <property type="match status" value="1"/>
</dbReference>
<feature type="compositionally biased region" description="Polar residues" evidence="5">
    <location>
        <begin position="396"/>
        <end position="411"/>
    </location>
</feature>
<evidence type="ECO:0000259" key="6">
    <source>
        <dbReference type="SMART" id="SM00853"/>
    </source>
</evidence>
<dbReference type="PROSITE" id="PS00058">
    <property type="entry name" value="DNA_MISMATCH_REPAIR_1"/>
    <property type="match status" value="1"/>
</dbReference>
<dbReference type="InterPro" id="IPR037198">
    <property type="entry name" value="MutL_C_sf"/>
</dbReference>
<feature type="compositionally biased region" description="Low complexity" evidence="5">
    <location>
        <begin position="434"/>
        <end position="444"/>
    </location>
</feature>
<dbReference type="GO" id="GO:0006298">
    <property type="term" value="P:mismatch repair"/>
    <property type="evidence" value="ECO:0007669"/>
    <property type="project" value="UniProtKB-UniRule"/>
</dbReference>
<dbReference type="Pfam" id="PF01119">
    <property type="entry name" value="DNA_mis_repair"/>
    <property type="match status" value="1"/>
</dbReference>
<dbReference type="InterPro" id="IPR014762">
    <property type="entry name" value="DNA_mismatch_repair_CS"/>
</dbReference>
<evidence type="ECO:0000259" key="7">
    <source>
        <dbReference type="SMART" id="SM01340"/>
    </source>
</evidence>
<dbReference type="Proteomes" id="UP000199208">
    <property type="component" value="Unassembled WGS sequence"/>
</dbReference>
<dbReference type="Gene3D" id="3.30.1540.20">
    <property type="entry name" value="MutL, C-terminal domain, dimerisation subdomain"/>
    <property type="match status" value="1"/>
</dbReference>
<dbReference type="SUPFAM" id="SSF54211">
    <property type="entry name" value="Ribosomal protein S5 domain 2-like"/>
    <property type="match status" value="1"/>
</dbReference>
<evidence type="ECO:0000256" key="1">
    <source>
        <dbReference type="ARBA" id="ARBA00006082"/>
    </source>
</evidence>
<dbReference type="GO" id="GO:0140664">
    <property type="term" value="F:ATP-dependent DNA damage sensor activity"/>
    <property type="evidence" value="ECO:0007669"/>
    <property type="project" value="InterPro"/>
</dbReference>
<dbReference type="InterPro" id="IPR002099">
    <property type="entry name" value="MutL/Mlh/PMS"/>
</dbReference>
<evidence type="ECO:0000313" key="8">
    <source>
        <dbReference type="EMBL" id="SCZ76786.1"/>
    </source>
</evidence>
<gene>
    <name evidence="4" type="primary">mutL</name>
    <name evidence="8" type="ORF">SAMN03080599_00407</name>
</gene>
<comment type="similarity">
    <text evidence="1 4">Belongs to the DNA mismatch repair MutL/HexB family.</text>
</comment>
<proteinExistence type="inferred from homology"/>
<evidence type="ECO:0000313" key="9">
    <source>
        <dbReference type="Proteomes" id="UP000199208"/>
    </source>
</evidence>
<evidence type="ECO:0000256" key="2">
    <source>
        <dbReference type="ARBA" id="ARBA00022763"/>
    </source>
</evidence>
<dbReference type="SUPFAM" id="SSF118116">
    <property type="entry name" value="DNA mismatch repair protein MutL"/>
    <property type="match status" value="1"/>
</dbReference>
<dbReference type="InterPro" id="IPR020667">
    <property type="entry name" value="DNA_mismatch_repair_MutL"/>
</dbReference>
<dbReference type="CDD" id="cd00782">
    <property type="entry name" value="MutL_Trans"/>
    <property type="match status" value="1"/>
</dbReference>
<dbReference type="SMART" id="SM00853">
    <property type="entry name" value="MutL_C"/>
    <property type="match status" value="1"/>
</dbReference>
<feature type="region of interest" description="Disordered" evidence="5">
    <location>
        <begin position="394"/>
        <end position="472"/>
    </location>
</feature>
<dbReference type="InterPro" id="IPR014721">
    <property type="entry name" value="Ribsml_uS5_D2-typ_fold_subgr"/>
</dbReference>
<dbReference type="InterPro" id="IPR020568">
    <property type="entry name" value="Ribosomal_Su5_D2-typ_SF"/>
</dbReference>
<feature type="domain" description="DNA mismatch repair protein S5" evidence="7">
    <location>
        <begin position="225"/>
        <end position="343"/>
    </location>
</feature>
<dbReference type="InterPro" id="IPR038973">
    <property type="entry name" value="MutL/Mlh/Pms-like"/>
</dbReference>
<dbReference type="GO" id="GO:0016887">
    <property type="term" value="F:ATP hydrolysis activity"/>
    <property type="evidence" value="ECO:0007669"/>
    <property type="project" value="InterPro"/>
</dbReference>
<dbReference type="RefSeq" id="WP_170829234.1">
    <property type="nucleotide sequence ID" value="NZ_FMWL01000002.1"/>
</dbReference>
<keyword evidence="9" id="KW-1185">Reference proteome</keyword>
<keyword evidence="2 4" id="KW-0227">DNA damage</keyword>
<dbReference type="Gene3D" id="3.30.565.10">
    <property type="entry name" value="Histidine kinase-like ATPase, C-terminal domain"/>
    <property type="match status" value="1"/>
</dbReference>
<dbReference type="PANTHER" id="PTHR10073:SF12">
    <property type="entry name" value="DNA MISMATCH REPAIR PROTEIN MLH1"/>
    <property type="match status" value="1"/>
</dbReference>
<dbReference type="PANTHER" id="PTHR10073">
    <property type="entry name" value="DNA MISMATCH REPAIR PROTEIN MLH, PMS, MUTL"/>
    <property type="match status" value="1"/>
</dbReference>
<reference evidence="8 9" key="1">
    <citation type="submission" date="2016-10" db="EMBL/GenBank/DDBJ databases">
        <authorList>
            <person name="de Groot N.N."/>
        </authorList>
    </citation>
    <scope>NUCLEOTIDE SEQUENCE [LARGE SCALE GENOMIC DNA]</scope>
    <source>
        <strain evidence="8 9">DSM 2784</strain>
    </source>
</reference>
<dbReference type="GO" id="GO:0032300">
    <property type="term" value="C:mismatch repair complex"/>
    <property type="evidence" value="ECO:0007669"/>
    <property type="project" value="InterPro"/>
</dbReference>
<dbReference type="EMBL" id="FMWL01000002">
    <property type="protein sequence ID" value="SCZ76786.1"/>
    <property type="molecule type" value="Genomic_DNA"/>
</dbReference>